<organism evidence="1 2">
    <name type="scientific">Hymenobacter citatus</name>
    <dbReference type="NCBI Taxonomy" id="2763506"/>
    <lineage>
        <taxon>Bacteria</taxon>
        <taxon>Pseudomonadati</taxon>
        <taxon>Bacteroidota</taxon>
        <taxon>Cytophagia</taxon>
        <taxon>Cytophagales</taxon>
        <taxon>Hymenobacteraceae</taxon>
        <taxon>Hymenobacter</taxon>
    </lineage>
</organism>
<dbReference type="RefSeq" id="WP_187320705.1">
    <property type="nucleotide sequence ID" value="NZ_JACSCY010000014.1"/>
</dbReference>
<accession>A0ABR7MN15</accession>
<dbReference type="InterPro" id="IPR032560">
    <property type="entry name" value="DUF4932"/>
</dbReference>
<dbReference type="Proteomes" id="UP000622017">
    <property type="component" value="Unassembled WGS sequence"/>
</dbReference>
<name>A0ABR7MN15_9BACT</name>
<proteinExistence type="predicted"/>
<dbReference type="Pfam" id="PF16286">
    <property type="entry name" value="DUF4932"/>
    <property type="match status" value="1"/>
</dbReference>
<dbReference type="PROSITE" id="PS51257">
    <property type="entry name" value="PROKAR_LIPOPROTEIN"/>
    <property type="match status" value="1"/>
</dbReference>
<protein>
    <submittedName>
        <fullName evidence="1">DUF4932 domain-containing protein</fullName>
    </submittedName>
</protein>
<gene>
    <name evidence="1" type="ORF">H8B15_16230</name>
</gene>
<reference evidence="1 2" key="1">
    <citation type="submission" date="2020-08" db="EMBL/GenBank/DDBJ databases">
        <title>Hymenobacter sp.</title>
        <authorList>
            <person name="Kim M.K."/>
        </authorList>
    </citation>
    <scope>NUCLEOTIDE SEQUENCE [LARGE SCALE GENOMIC DNA]</scope>
    <source>
        <strain evidence="1 2">BT507</strain>
    </source>
</reference>
<evidence type="ECO:0000313" key="1">
    <source>
        <dbReference type="EMBL" id="MBC6612473.1"/>
    </source>
</evidence>
<comment type="caution">
    <text evidence="1">The sequence shown here is derived from an EMBL/GenBank/DDBJ whole genome shotgun (WGS) entry which is preliminary data.</text>
</comment>
<dbReference type="EMBL" id="JACSCY010000014">
    <property type="protein sequence ID" value="MBC6612473.1"/>
    <property type="molecule type" value="Genomic_DNA"/>
</dbReference>
<keyword evidence="2" id="KW-1185">Reference proteome</keyword>
<evidence type="ECO:0000313" key="2">
    <source>
        <dbReference type="Proteomes" id="UP000622017"/>
    </source>
</evidence>
<sequence length="471" mass="52639">MHYRFLPLLLVLGSAACTTSRPVSTAWQSRQTTDSWTVSFDQFTGREQVTFLRQPQRLLYVSRQLTTAAGQLHVQVDGQPLPPAPGVAHVKLPLTQSRQLAVVGQQARGSFALRYPVYQQPQIQVVCSPNLELLGLCNLLLQYEDLATIPETQTVSFGGQPTKVKDLYALNLTLAAPFTKFATSAHLALLKTYFDKSFYLHYANFVLSLPDFPKASLQADNPFRQQFASPADAQAFVAACNAFYEEVAFGDFLRQRRPYYTAMLAEVNANLPPPAFLTEMEHFYGQPAATYRLYPSLTMPFSSGFAVGGNHVIGNVFGSFLPPANVTEEAGLRLGFADPLALRTVCVHEFGHSFVNPAIDQVSAHVLARSATLFQPIQAQMAAQGYNEWKICLYEHFTRAGEVLTARLVGDPAKAQELLAENVQQRHFRYLPQIVRQLQYWYDNEYLVMSYPQKVAEIIATLQEEAAAERR</sequence>